<dbReference type="EMBL" id="FNOP01000014">
    <property type="protein sequence ID" value="SDX14163.1"/>
    <property type="molecule type" value="Genomic_DNA"/>
</dbReference>
<name>A0A1H2Z9I7_ACIFE</name>
<dbReference type="HAMAP" id="MF_00300">
    <property type="entry name" value="Chorismate_synth"/>
    <property type="match status" value="1"/>
</dbReference>
<comment type="caution">
    <text evidence="11">Lacks conserved residue(s) required for the propagation of feature annotation.</text>
</comment>
<protein>
    <recommendedName>
        <fullName evidence="3 11">Chorismate synthase</fullName>
        <shortName evidence="11">CS</shortName>
        <ecNumber evidence="3 11">4.2.3.5</ecNumber>
    </recommendedName>
    <alternativeName>
        <fullName evidence="11">5-enolpyruvylshikimate-3-phosphate phospholyase</fullName>
    </alternativeName>
</protein>
<feature type="binding site" evidence="11">
    <location>
        <position position="53"/>
    </location>
    <ligand>
        <name>NADP(+)</name>
        <dbReference type="ChEBI" id="CHEBI:58349"/>
    </ligand>
</feature>
<dbReference type="PROSITE" id="PS00788">
    <property type="entry name" value="CHORISMATE_SYNTHASE_2"/>
    <property type="match status" value="1"/>
</dbReference>
<dbReference type="SUPFAM" id="SSF103263">
    <property type="entry name" value="Chorismate synthase, AroC"/>
    <property type="match status" value="1"/>
</dbReference>
<keyword evidence="4 11" id="KW-0028">Amino-acid biosynthesis</keyword>
<dbReference type="Proteomes" id="UP000182379">
    <property type="component" value="Unassembled WGS sequence"/>
</dbReference>
<evidence type="ECO:0000256" key="6">
    <source>
        <dbReference type="ARBA" id="ARBA00022643"/>
    </source>
</evidence>
<keyword evidence="7 11" id="KW-0274">FAD</keyword>
<dbReference type="GO" id="GO:0009423">
    <property type="term" value="P:chorismate biosynthetic process"/>
    <property type="evidence" value="ECO:0007669"/>
    <property type="project" value="UniProtKB-UniRule"/>
</dbReference>
<comment type="caution">
    <text evidence="13">The sequence shown here is derived from an EMBL/GenBank/DDBJ whole genome shotgun (WGS) entry which is preliminary data.</text>
</comment>
<dbReference type="InterPro" id="IPR000453">
    <property type="entry name" value="Chorismate_synth"/>
</dbReference>
<dbReference type="PROSITE" id="PS00789">
    <property type="entry name" value="CHORISMATE_SYNTHASE_3"/>
    <property type="match status" value="1"/>
</dbReference>
<dbReference type="PANTHER" id="PTHR21085:SF0">
    <property type="entry name" value="CHORISMATE SYNTHASE"/>
    <property type="match status" value="1"/>
</dbReference>
<accession>A0A1H2Z9I7</accession>
<proteinExistence type="inferred from homology"/>
<organism evidence="13 14">
    <name type="scientific">Acidaminococcus fermentans</name>
    <dbReference type="NCBI Taxonomy" id="905"/>
    <lineage>
        <taxon>Bacteria</taxon>
        <taxon>Bacillati</taxon>
        <taxon>Bacillota</taxon>
        <taxon>Negativicutes</taxon>
        <taxon>Acidaminococcales</taxon>
        <taxon>Acidaminococcaceae</taxon>
        <taxon>Acidaminococcus</taxon>
    </lineage>
</organism>
<evidence type="ECO:0000256" key="9">
    <source>
        <dbReference type="ARBA" id="ARBA00023141"/>
    </source>
</evidence>
<comment type="subunit">
    <text evidence="11">Homotetramer.</text>
</comment>
<keyword evidence="10 11" id="KW-0456">Lyase</keyword>
<dbReference type="GO" id="GO:0005829">
    <property type="term" value="C:cytosol"/>
    <property type="evidence" value="ECO:0007669"/>
    <property type="project" value="TreeGrafter"/>
</dbReference>
<dbReference type="UniPathway" id="UPA00053">
    <property type="reaction ID" value="UER00090"/>
</dbReference>
<comment type="function">
    <text evidence="11">Catalyzes the anti-1,4-elimination of the C-3 phosphate and the C-6 proR hydrogen from 5-enolpyruvylshikimate-3-phosphate (EPSP) to yield chorismate, which is the branch point compound that serves as the starting substrate for the three terminal pathways of aromatic amino acid biosynthesis. This reaction introduces a second double bond into the aromatic ring system.</text>
</comment>
<dbReference type="NCBIfam" id="TIGR00033">
    <property type="entry name" value="aroC"/>
    <property type="match status" value="1"/>
</dbReference>
<keyword evidence="5 11" id="KW-0285">Flavoprotein</keyword>
<evidence type="ECO:0000256" key="11">
    <source>
        <dbReference type="HAMAP-Rule" id="MF_00300"/>
    </source>
</evidence>
<evidence type="ECO:0000313" key="14">
    <source>
        <dbReference type="Proteomes" id="UP000182379"/>
    </source>
</evidence>
<dbReference type="GO" id="GO:0010181">
    <property type="term" value="F:FMN binding"/>
    <property type="evidence" value="ECO:0007669"/>
    <property type="project" value="TreeGrafter"/>
</dbReference>
<gene>
    <name evidence="11" type="primary">aroC</name>
    <name evidence="13" type="ORF">SAMN05216495_1149</name>
</gene>
<dbReference type="InterPro" id="IPR035904">
    <property type="entry name" value="Chorismate_synth_AroC_sf"/>
</dbReference>
<keyword evidence="6 11" id="KW-0288">FMN</keyword>
<evidence type="ECO:0000256" key="12">
    <source>
        <dbReference type="RuleBase" id="RU000605"/>
    </source>
</evidence>
<keyword evidence="9 11" id="KW-0057">Aromatic amino acid biosynthesis</keyword>
<evidence type="ECO:0000256" key="4">
    <source>
        <dbReference type="ARBA" id="ARBA00022605"/>
    </source>
</evidence>
<evidence type="ECO:0000256" key="8">
    <source>
        <dbReference type="ARBA" id="ARBA00022857"/>
    </source>
</evidence>
<dbReference type="EC" id="4.2.3.5" evidence="3 11"/>
<feature type="binding site" evidence="11">
    <location>
        <begin position="304"/>
        <end position="308"/>
    </location>
    <ligand>
        <name>FMN</name>
        <dbReference type="ChEBI" id="CHEBI:58210"/>
    </ligand>
</feature>
<sequence>MSSVMGERVKLTIFGESHGPSIGVVMDGLPAGVELDLAAIEKEMKRRAPGSSKLATPRKEPDSFTIESGFFNGKTTGMALCARIVNTNAHSRDYSKMKEIMRPGHGDYPGYVKFHGCNDYRGGGSFSGRLTAPLVFAGAVAKQLLAKKGVTVGAHVAALAGIRDDRFNPLGETAETLRSMGEETLPVLNPDVRETMAQAVTAAQKEKDSVGGLIECMAIGLPVGLGEPYFDSVESRLSHALFSVPAVKGIAFGDGFGLAEMRGSESNDPMQYRDDRVVCTTNHNGGVTGGITNGMPLVFTLVIKPTPSIGKTQHTVNVVTREDTTLEVTGRHDPCILPRAIPVVEAVTAWTLLDLFYMAERG</sequence>
<evidence type="ECO:0000256" key="7">
    <source>
        <dbReference type="ARBA" id="ARBA00022827"/>
    </source>
</evidence>
<reference evidence="13 14" key="1">
    <citation type="submission" date="2016-10" db="EMBL/GenBank/DDBJ databases">
        <authorList>
            <person name="Varghese N."/>
            <person name="Submissions S."/>
        </authorList>
    </citation>
    <scope>NUCLEOTIDE SEQUENCE [LARGE SCALE GENOMIC DNA]</scope>
    <source>
        <strain evidence="13 14">WCC6</strain>
    </source>
</reference>
<evidence type="ECO:0000256" key="10">
    <source>
        <dbReference type="ARBA" id="ARBA00023239"/>
    </source>
</evidence>
<dbReference type="GeneID" id="78335300"/>
<dbReference type="PIRSF" id="PIRSF001456">
    <property type="entry name" value="Chorismate_synth"/>
    <property type="match status" value="1"/>
</dbReference>
<evidence type="ECO:0000256" key="5">
    <source>
        <dbReference type="ARBA" id="ARBA00022630"/>
    </source>
</evidence>
<dbReference type="Gene3D" id="3.60.150.10">
    <property type="entry name" value="Chorismate synthase AroC"/>
    <property type="match status" value="1"/>
</dbReference>
<feature type="binding site" evidence="11">
    <location>
        <position position="289"/>
    </location>
    <ligand>
        <name>FMN</name>
        <dbReference type="ChEBI" id="CHEBI:58210"/>
    </ligand>
</feature>
<feature type="binding site" evidence="11">
    <location>
        <position position="331"/>
    </location>
    <ligand>
        <name>FMN</name>
        <dbReference type="ChEBI" id="CHEBI:58210"/>
    </ligand>
</feature>
<dbReference type="AlphaFoldDB" id="A0A1H2Z9I7"/>
<comment type="catalytic activity">
    <reaction evidence="11 12">
        <text>5-O-(1-carboxyvinyl)-3-phosphoshikimate = chorismate + phosphate</text>
        <dbReference type="Rhea" id="RHEA:21020"/>
        <dbReference type="ChEBI" id="CHEBI:29748"/>
        <dbReference type="ChEBI" id="CHEBI:43474"/>
        <dbReference type="ChEBI" id="CHEBI:57701"/>
        <dbReference type="EC" id="4.2.3.5"/>
    </reaction>
</comment>
<evidence type="ECO:0000256" key="3">
    <source>
        <dbReference type="ARBA" id="ARBA00013036"/>
    </source>
</evidence>
<evidence type="ECO:0000256" key="2">
    <source>
        <dbReference type="ARBA" id="ARBA00008014"/>
    </source>
</evidence>
<dbReference type="GO" id="GO:0008652">
    <property type="term" value="P:amino acid biosynthetic process"/>
    <property type="evidence" value="ECO:0007669"/>
    <property type="project" value="UniProtKB-KW"/>
</dbReference>
<comment type="similarity">
    <text evidence="2 11 12">Belongs to the chorismate synthase family.</text>
</comment>
<comment type="pathway">
    <text evidence="1 11 12">Metabolic intermediate biosynthesis; chorismate biosynthesis; chorismate from D-erythrose 4-phosphate and phosphoenolpyruvate: step 7/7.</text>
</comment>
<dbReference type="Pfam" id="PF01264">
    <property type="entry name" value="Chorismate_synt"/>
    <property type="match status" value="1"/>
</dbReference>
<dbReference type="InterPro" id="IPR020541">
    <property type="entry name" value="Chorismate_synthase_CS"/>
</dbReference>
<dbReference type="GO" id="GO:0009073">
    <property type="term" value="P:aromatic amino acid family biosynthetic process"/>
    <property type="evidence" value="ECO:0007669"/>
    <property type="project" value="UniProtKB-KW"/>
</dbReference>
<dbReference type="GO" id="GO:0004107">
    <property type="term" value="F:chorismate synthase activity"/>
    <property type="evidence" value="ECO:0007669"/>
    <property type="project" value="UniProtKB-UniRule"/>
</dbReference>
<comment type="cofactor">
    <cofactor evidence="11 12">
        <name>FMNH2</name>
        <dbReference type="ChEBI" id="CHEBI:57618"/>
    </cofactor>
    <text evidence="11 12">Reduced FMN (FMNH(2)).</text>
</comment>
<feature type="binding site" evidence="11">
    <location>
        <position position="47"/>
    </location>
    <ligand>
        <name>NADP(+)</name>
        <dbReference type="ChEBI" id="CHEBI:58349"/>
    </ligand>
</feature>
<evidence type="ECO:0000313" key="13">
    <source>
        <dbReference type="EMBL" id="SDX14163.1"/>
    </source>
</evidence>
<dbReference type="PROSITE" id="PS00787">
    <property type="entry name" value="CHORISMATE_SYNTHASE_1"/>
    <property type="match status" value="1"/>
</dbReference>
<dbReference type="RefSeq" id="WP_012938950.1">
    <property type="nucleotide sequence ID" value="NZ_CALAKB010000040.1"/>
</dbReference>
<dbReference type="OMA" id="MLSINAV"/>
<dbReference type="CDD" id="cd07304">
    <property type="entry name" value="Chorismate_synthase"/>
    <property type="match status" value="1"/>
</dbReference>
<keyword evidence="8 11" id="KW-0521">NADP</keyword>
<evidence type="ECO:0000256" key="1">
    <source>
        <dbReference type="ARBA" id="ARBA00005044"/>
    </source>
</evidence>
<dbReference type="PANTHER" id="PTHR21085">
    <property type="entry name" value="CHORISMATE SYNTHASE"/>
    <property type="match status" value="1"/>
</dbReference>
<dbReference type="NCBIfam" id="NF003793">
    <property type="entry name" value="PRK05382.1"/>
    <property type="match status" value="1"/>
</dbReference>